<feature type="compositionally biased region" description="Polar residues" evidence="1">
    <location>
        <begin position="75"/>
        <end position="84"/>
    </location>
</feature>
<dbReference type="PANTHER" id="PTHR34239">
    <property type="entry name" value="APPLE DOMAIN-CONTAINING PROTEIN"/>
    <property type="match status" value="1"/>
</dbReference>
<accession>A0A226DNX7</accession>
<feature type="compositionally biased region" description="Basic residues" evidence="1">
    <location>
        <begin position="21"/>
        <end position="31"/>
    </location>
</feature>
<keyword evidence="3" id="KW-1185">Reference proteome</keyword>
<reference evidence="2 3" key="1">
    <citation type="submission" date="2015-12" db="EMBL/GenBank/DDBJ databases">
        <title>The genome of Folsomia candida.</title>
        <authorList>
            <person name="Faddeeva A."/>
            <person name="Derks M.F."/>
            <person name="Anvar Y."/>
            <person name="Smit S."/>
            <person name="Van Straalen N."/>
            <person name="Roelofs D."/>
        </authorList>
    </citation>
    <scope>NUCLEOTIDE SEQUENCE [LARGE SCALE GENOMIC DNA]</scope>
    <source>
        <strain evidence="2 3">VU population</strain>
        <tissue evidence="2">Whole body</tissue>
    </source>
</reference>
<dbReference type="OMA" id="IHYNETE"/>
<dbReference type="PANTHER" id="PTHR34239:SF2">
    <property type="entry name" value="TRANSPOSABLE ELEMENT P TRANSPOSASE_THAP9 CONSERVED DOMAIN-CONTAINING PROTEIN"/>
    <property type="match status" value="1"/>
</dbReference>
<sequence>MSSSKRHRSHSTSSESSVSKASRHKRKRSHCSSREKSSKRFRRLEDALVKLTDQVARISQPLSAPGKTSRETSHDYTSSESDNFSPRLKSARRRDKSEKDDDILELEADNDLDEESLAILGKVPNSEQKFGPPIHKDLAARWEPYAGKGVENKEINALLEQYLLPENSFKIASPVLNPGIKLASPPFAVERDQQFSDMQKQLATGITALGHGITCMMKNQKTEDSFKQMFTDFSNSGKLLLDLQYKLSLRRKQLLLANVKSPVLKNQIGETSIDTLLFGEDLQSRVKSAEDMEKLSKNLVKSSPATKAPSASSKPRSSVSIVKKTSTGSKNYRGPLRSRTANKSGRSYPYQNDRRRRQ</sequence>
<dbReference type="OrthoDB" id="2897838at2759"/>
<dbReference type="Proteomes" id="UP000198287">
    <property type="component" value="Unassembled WGS sequence"/>
</dbReference>
<feature type="region of interest" description="Disordered" evidence="1">
    <location>
        <begin position="52"/>
        <end position="108"/>
    </location>
</feature>
<comment type="caution">
    <text evidence="2">The sequence shown here is derived from an EMBL/GenBank/DDBJ whole genome shotgun (WGS) entry which is preliminary data.</text>
</comment>
<dbReference type="AlphaFoldDB" id="A0A226DNX7"/>
<protein>
    <submittedName>
        <fullName evidence="2">Uncharacterized protein</fullName>
    </submittedName>
</protein>
<evidence type="ECO:0000256" key="1">
    <source>
        <dbReference type="SAM" id="MobiDB-lite"/>
    </source>
</evidence>
<feature type="compositionally biased region" description="Low complexity" evidence="1">
    <location>
        <begin position="300"/>
        <end position="324"/>
    </location>
</feature>
<evidence type="ECO:0000313" key="3">
    <source>
        <dbReference type="Proteomes" id="UP000198287"/>
    </source>
</evidence>
<dbReference type="EMBL" id="LNIX01000015">
    <property type="protein sequence ID" value="OXA46357.1"/>
    <property type="molecule type" value="Genomic_DNA"/>
</dbReference>
<evidence type="ECO:0000313" key="2">
    <source>
        <dbReference type="EMBL" id="OXA46357.1"/>
    </source>
</evidence>
<proteinExistence type="predicted"/>
<feature type="compositionally biased region" description="Basic residues" evidence="1">
    <location>
        <begin position="1"/>
        <end position="10"/>
    </location>
</feature>
<gene>
    <name evidence="2" type="ORF">Fcan01_18864</name>
</gene>
<name>A0A226DNX7_FOLCA</name>
<feature type="compositionally biased region" description="Low complexity" evidence="1">
    <location>
        <begin position="11"/>
        <end position="20"/>
    </location>
</feature>
<organism evidence="2 3">
    <name type="scientific">Folsomia candida</name>
    <name type="common">Springtail</name>
    <dbReference type="NCBI Taxonomy" id="158441"/>
    <lineage>
        <taxon>Eukaryota</taxon>
        <taxon>Metazoa</taxon>
        <taxon>Ecdysozoa</taxon>
        <taxon>Arthropoda</taxon>
        <taxon>Hexapoda</taxon>
        <taxon>Collembola</taxon>
        <taxon>Entomobryomorpha</taxon>
        <taxon>Isotomoidea</taxon>
        <taxon>Isotomidae</taxon>
        <taxon>Proisotominae</taxon>
        <taxon>Folsomia</taxon>
    </lineage>
</organism>
<feature type="region of interest" description="Disordered" evidence="1">
    <location>
        <begin position="297"/>
        <end position="358"/>
    </location>
</feature>
<feature type="region of interest" description="Disordered" evidence="1">
    <location>
        <begin position="1"/>
        <end position="40"/>
    </location>
</feature>